<feature type="compositionally biased region" description="Polar residues" evidence="1">
    <location>
        <begin position="1"/>
        <end position="10"/>
    </location>
</feature>
<organism evidence="2 3">
    <name type="scientific">Podarcis lilfordi</name>
    <name type="common">Lilford's wall lizard</name>
    <dbReference type="NCBI Taxonomy" id="74358"/>
    <lineage>
        <taxon>Eukaryota</taxon>
        <taxon>Metazoa</taxon>
        <taxon>Chordata</taxon>
        <taxon>Craniata</taxon>
        <taxon>Vertebrata</taxon>
        <taxon>Euteleostomi</taxon>
        <taxon>Lepidosauria</taxon>
        <taxon>Squamata</taxon>
        <taxon>Bifurcata</taxon>
        <taxon>Unidentata</taxon>
        <taxon>Episquamata</taxon>
        <taxon>Laterata</taxon>
        <taxon>Lacertibaenia</taxon>
        <taxon>Lacertidae</taxon>
        <taxon>Podarcis</taxon>
    </lineage>
</organism>
<reference evidence="2" key="1">
    <citation type="submission" date="2022-12" db="EMBL/GenBank/DDBJ databases">
        <authorList>
            <person name="Alioto T."/>
            <person name="Alioto T."/>
            <person name="Gomez Garrido J."/>
        </authorList>
    </citation>
    <scope>NUCLEOTIDE SEQUENCE</scope>
</reference>
<name>A0AA35KAN3_9SAUR</name>
<proteinExistence type="predicted"/>
<dbReference type="AlphaFoldDB" id="A0AA35KAN3"/>
<dbReference type="EMBL" id="OX395130">
    <property type="protein sequence ID" value="CAI5774615.1"/>
    <property type="molecule type" value="Genomic_DNA"/>
</dbReference>
<evidence type="ECO:0000256" key="1">
    <source>
        <dbReference type="SAM" id="MobiDB-lite"/>
    </source>
</evidence>
<evidence type="ECO:0000313" key="3">
    <source>
        <dbReference type="Proteomes" id="UP001178461"/>
    </source>
</evidence>
<evidence type="ECO:0000313" key="2">
    <source>
        <dbReference type="EMBL" id="CAI5774615.1"/>
    </source>
</evidence>
<protein>
    <submittedName>
        <fullName evidence="2">Uncharacterized protein</fullName>
    </submittedName>
</protein>
<sequence length="93" mass="10430">MMQFPQQFTRLGTREALGPSRARRVSSGCGWTARLELRSSPTCRARRRTDRPPPPLPEELQQNPPLSAPRRSVDSAALRAPAPRHELTSMQAQ</sequence>
<gene>
    <name evidence="2" type="ORF">PODLI_1B041837</name>
</gene>
<dbReference type="Proteomes" id="UP001178461">
    <property type="component" value="Chromosome 5"/>
</dbReference>
<keyword evidence="3" id="KW-1185">Reference proteome</keyword>
<feature type="region of interest" description="Disordered" evidence="1">
    <location>
        <begin position="1"/>
        <end position="93"/>
    </location>
</feature>
<accession>A0AA35KAN3</accession>